<name>A0A0U3PED8_9HYPH</name>
<dbReference type="GO" id="GO:0019748">
    <property type="term" value="P:secondary metabolic process"/>
    <property type="evidence" value="ECO:0007669"/>
    <property type="project" value="TreeGrafter"/>
</dbReference>
<dbReference type="InterPro" id="IPR006680">
    <property type="entry name" value="Amidohydro-rel"/>
</dbReference>
<sequence>MTQTAKIALEEHFMHPDFFDYFGTTAINISPDLFGKAREALLDFGERRLTAMDEAGITKAVLSLAGPGVQAEKRMDTAVKLARQVNDHLAAEMAKQPARYGGFAHLAMQDPAAAADELERCVRDLGMQGAMINGQTGGTYLDDDRYSVFWERVWDLAVPVYIHPNNPPETVHMYSGHPELFGPVWSWTVETATHALRLVFSGTFDRFPNARLILGHLGETLPYLLWRLDSRWEISNRGAMRLEHAPSHYLRNNVWVTTSGMCSDAPLRCALDMLGSDRVLFSADYPFESAREAGEWIDAAPLSDAERRAVCHDNAASLLKL</sequence>
<evidence type="ECO:0000256" key="1">
    <source>
        <dbReference type="ARBA" id="ARBA00023239"/>
    </source>
</evidence>
<reference evidence="3 4" key="1">
    <citation type="submission" date="2015-10" db="EMBL/GenBank/DDBJ databases">
        <title>The world's first case of liver abscess caused by Pannonibacter phragmitetus.</title>
        <authorList>
            <person name="Ming D."/>
            <person name="Wang M."/>
            <person name="Zhou Y."/>
            <person name="Jiang T."/>
            <person name="Hu S."/>
        </authorList>
    </citation>
    <scope>NUCLEOTIDE SEQUENCE [LARGE SCALE GENOMIC DNA]</scope>
    <source>
        <strain evidence="3 4">31801</strain>
    </source>
</reference>
<dbReference type="AlphaFoldDB" id="A0A0U3PED8"/>
<accession>A0A0U3PED8</accession>
<dbReference type="STRING" id="121719.APZ00_16705"/>
<evidence type="ECO:0000313" key="4">
    <source>
        <dbReference type="Proteomes" id="UP000064921"/>
    </source>
</evidence>
<dbReference type="InterPro" id="IPR032465">
    <property type="entry name" value="ACMSD"/>
</dbReference>
<gene>
    <name evidence="3" type="ORF">APZ00_16705</name>
</gene>
<evidence type="ECO:0000313" key="3">
    <source>
        <dbReference type="EMBL" id="ALV30165.1"/>
    </source>
</evidence>
<dbReference type="GO" id="GO:0005829">
    <property type="term" value="C:cytosol"/>
    <property type="evidence" value="ECO:0007669"/>
    <property type="project" value="TreeGrafter"/>
</dbReference>
<dbReference type="EMBL" id="CP013068">
    <property type="protein sequence ID" value="ALV30165.1"/>
    <property type="molecule type" value="Genomic_DNA"/>
</dbReference>
<organism evidence="3 4">
    <name type="scientific">Pannonibacter phragmitetus</name>
    <dbReference type="NCBI Taxonomy" id="121719"/>
    <lineage>
        <taxon>Bacteria</taxon>
        <taxon>Pseudomonadati</taxon>
        <taxon>Pseudomonadota</taxon>
        <taxon>Alphaproteobacteria</taxon>
        <taxon>Hyphomicrobiales</taxon>
        <taxon>Stappiaceae</taxon>
        <taxon>Pannonibacter</taxon>
    </lineage>
</organism>
<dbReference type="GO" id="GO:0016831">
    <property type="term" value="F:carboxy-lyase activity"/>
    <property type="evidence" value="ECO:0007669"/>
    <property type="project" value="InterPro"/>
</dbReference>
<dbReference type="SUPFAM" id="SSF51556">
    <property type="entry name" value="Metallo-dependent hydrolases"/>
    <property type="match status" value="1"/>
</dbReference>
<dbReference type="Gene3D" id="3.20.20.140">
    <property type="entry name" value="Metal-dependent hydrolases"/>
    <property type="match status" value="1"/>
</dbReference>
<keyword evidence="3" id="KW-0378">Hydrolase</keyword>
<feature type="domain" description="Amidohydrolase-related" evidence="2">
    <location>
        <begin position="46"/>
        <end position="321"/>
    </location>
</feature>
<dbReference type="Proteomes" id="UP000064921">
    <property type="component" value="Chromosome"/>
</dbReference>
<protein>
    <submittedName>
        <fullName evidence="3">Amidohydrolase</fullName>
    </submittedName>
</protein>
<dbReference type="InterPro" id="IPR032466">
    <property type="entry name" value="Metal_Hydrolase"/>
</dbReference>
<keyword evidence="1" id="KW-0456">Lyase</keyword>
<dbReference type="PANTHER" id="PTHR21240">
    <property type="entry name" value="2-AMINO-3-CARBOXYLMUCONATE-6-SEMIALDEHYDE DECARBOXYLASE"/>
    <property type="match status" value="1"/>
</dbReference>
<keyword evidence="4" id="KW-1185">Reference proteome</keyword>
<dbReference type="GO" id="GO:0016787">
    <property type="term" value="F:hydrolase activity"/>
    <property type="evidence" value="ECO:0007669"/>
    <property type="project" value="UniProtKB-KW"/>
</dbReference>
<dbReference type="PANTHER" id="PTHR21240:SF30">
    <property type="entry name" value="AMIDOHYDROLASE-RELATED DOMAIN-CONTAINING PROTEIN-RELATED"/>
    <property type="match status" value="1"/>
</dbReference>
<proteinExistence type="predicted"/>
<evidence type="ECO:0000259" key="2">
    <source>
        <dbReference type="Pfam" id="PF04909"/>
    </source>
</evidence>
<dbReference type="Pfam" id="PF04909">
    <property type="entry name" value="Amidohydro_2"/>
    <property type="match status" value="1"/>
</dbReference>
<dbReference type="KEGG" id="pphr:APZ00_16705"/>